<reference evidence="1 2" key="1">
    <citation type="submission" date="2018-10" db="EMBL/GenBank/DDBJ databases">
        <title>Genome sequencing of Mucilaginibacter sp. HYN0043.</title>
        <authorList>
            <person name="Kim M."/>
            <person name="Yi H."/>
        </authorList>
    </citation>
    <scope>NUCLEOTIDE SEQUENCE [LARGE SCALE GENOMIC DNA]</scope>
    <source>
        <strain evidence="1 2">HYN0043</strain>
    </source>
</reference>
<dbReference type="AlphaFoldDB" id="A0A494VJN0"/>
<accession>A0A494VJN0</accession>
<dbReference type="Proteomes" id="UP000270046">
    <property type="component" value="Chromosome"/>
</dbReference>
<proteinExistence type="predicted"/>
<protein>
    <submittedName>
        <fullName evidence="1">Uncharacterized protein</fullName>
    </submittedName>
</protein>
<gene>
    <name evidence="1" type="ORF">HYN43_008200</name>
</gene>
<evidence type="ECO:0000313" key="1">
    <source>
        <dbReference type="EMBL" id="AYL95276.1"/>
    </source>
</evidence>
<dbReference type="OrthoDB" id="791062at2"/>
<evidence type="ECO:0000313" key="2">
    <source>
        <dbReference type="Proteomes" id="UP000270046"/>
    </source>
</evidence>
<dbReference type="RefSeq" id="WP_119408979.1">
    <property type="nucleotide sequence ID" value="NZ_CP032869.1"/>
</dbReference>
<dbReference type="EMBL" id="CP032869">
    <property type="protein sequence ID" value="AYL95276.1"/>
    <property type="molecule type" value="Genomic_DNA"/>
</dbReference>
<keyword evidence="2" id="KW-1185">Reference proteome</keyword>
<name>A0A494VJN0_9SPHI</name>
<dbReference type="KEGG" id="muh:HYN43_008200"/>
<sequence>MKTITLNLYSFPELDREAKPKALISNRELNFGFEWWDGELEDFVNLCGYMGIRVLKETINFRGFYCQGDGSCFSAIVDIARLQLAIKEQSWKTYAPKQEFNLMPAAIDHRVMNLVAKGLLPDEPQIICRKKQFGIVVDLGIYVIDGNGKEHPNTFDELQKLEEWLRSVGEVLNNHLFNSLENQYDYLCSDAAVEESFLNNDFLFTADGKSANHLEKLYNI</sequence>
<organism evidence="1 2">
    <name type="scientific">Mucilaginibacter celer</name>
    <dbReference type="NCBI Taxonomy" id="2305508"/>
    <lineage>
        <taxon>Bacteria</taxon>
        <taxon>Pseudomonadati</taxon>
        <taxon>Bacteroidota</taxon>
        <taxon>Sphingobacteriia</taxon>
        <taxon>Sphingobacteriales</taxon>
        <taxon>Sphingobacteriaceae</taxon>
        <taxon>Mucilaginibacter</taxon>
    </lineage>
</organism>